<keyword evidence="7" id="KW-1185">Reference proteome</keyword>
<evidence type="ECO:0000313" key="7">
    <source>
        <dbReference type="Proteomes" id="UP000681290"/>
    </source>
</evidence>
<keyword evidence="3" id="KW-0028">Amino-acid biosynthesis</keyword>
<dbReference type="PANTHER" id="PTHR43284">
    <property type="entry name" value="ASPARAGINE SYNTHETASE (GLUTAMINE-HYDROLYZING)"/>
    <property type="match status" value="1"/>
</dbReference>
<comment type="pathway">
    <text evidence="1">Amino-acid biosynthesis; L-asparagine biosynthesis; L-asparagine from L-aspartate (L-Gln route): step 1/1.</text>
</comment>
<evidence type="ECO:0000313" key="6">
    <source>
        <dbReference type="EMBL" id="GIP60453.1"/>
    </source>
</evidence>
<accession>A0ABQ4MX16</accession>
<feature type="domain" description="Asparagine synthetase" evidence="5">
    <location>
        <begin position="1"/>
        <end position="328"/>
    </location>
</feature>
<organism evidence="6 7">
    <name type="scientific">Paenibacillus woosongensis</name>
    <dbReference type="NCBI Taxonomy" id="307580"/>
    <lineage>
        <taxon>Bacteria</taxon>
        <taxon>Bacillati</taxon>
        <taxon>Bacillota</taxon>
        <taxon>Bacilli</taxon>
        <taxon>Bacillales</taxon>
        <taxon>Paenibacillaceae</taxon>
        <taxon>Paenibacillus</taxon>
    </lineage>
</organism>
<reference evidence="6 7" key="1">
    <citation type="submission" date="2021-03" db="EMBL/GenBank/DDBJ databases">
        <title>Antimicrobial resistance genes in bacteria isolated from Japanese honey, and their potential for conferring macrolide and lincosamide resistance in the American foulbrood pathogen Paenibacillus larvae.</title>
        <authorList>
            <person name="Okamoto M."/>
            <person name="Kumagai M."/>
            <person name="Kanamori H."/>
            <person name="Takamatsu D."/>
        </authorList>
    </citation>
    <scope>NUCLEOTIDE SEQUENCE [LARGE SCALE GENOMIC DNA]</scope>
    <source>
        <strain evidence="6 7">J15TS10</strain>
    </source>
</reference>
<dbReference type="Gene3D" id="3.40.50.620">
    <property type="entry name" value="HUPs"/>
    <property type="match status" value="1"/>
</dbReference>
<comment type="caution">
    <text evidence="6">The sequence shown here is derived from an EMBL/GenBank/DDBJ whole genome shotgun (WGS) entry which is preliminary data.</text>
</comment>
<dbReference type="Pfam" id="PF00733">
    <property type="entry name" value="Asn_synthase"/>
    <property type="match status" value="1"/>
</dbReference>
<dbReference type="EC" id="6.3.5.4" evidence="2"/>
<dbReference type="InterPro" id="IPR001962">
    <property type="entry name" value="Asn_synthase"/>
</dbReference>
<evidence type="ECO:0000256" key="3">
    <source>
        <dbReference type="ARBA" id="ARBA00022888"/>
    </source>
</evidence>
<keyword evidence="3" id="KW-0061">Asparagine biosynthesis</keyword>
<evidence type="ECO:0000259" key="5">
    <source>
        <dbReference type="Pfam" id="PF00733"/>
    </source>
</evidence>
<dbReference type="InterPro" id="IPR014729">
    <property type="entry name" value="Rossmann-like_a/b/a_fold"/>
</dbReference>
<comment type="catalytic activity">
    <reaction evidence="4">
        <text>L-aspartate + L-glutamine + ATP + H2O = L-asparagine + L-glutamate + AMP + diphosphate + H(+)</text>
        <dbReference type="Rhea" id="RHEA:12228"/>
        <dbReference type="ChEBI" id="CHEBI:15377"/>
        <dbReference type="ChEBI" id="CHEBI:15378"/>
        <dbReference type="ChEBI" id="CHEBI:29985"/>
        <dbReference type="ChEBI" id="CHEBI:29991"/>
        <dbReference type="ChEBI" id="CHEBI:30616"/>
        <dbReference type="ChEBI" id="CHEBI:33019"/>
        <dbReference type="ChEBI" id="CHEBI:58048"/>
        <dbReference type="ChEBI" id="CHEBI:58359"/>
        <dbReference type="ChEBI" id="CHEBI:456215"/>
        <dbReference type="EC" id="6.3.5.4"/>
    </reaction>
</comment>
<dbReference type="SUPFAM" id="SSF52402">
    <property type="entry name" value="Adenine nucleotide alpha hydrolases-like"/>
    <property type="match status" value="1"/>
</dbReference>
<evidence type="ECO:0000256" key="4">
    <source>
        <dbReference type="ARBA" id="ARBA00048741"/>
    </source>
</evidence>
<dbReference type="InterPro" id="IPR051786">
    <property type="entry name" value="ASN_synthetase/amidase"/>
</dbReference>
<evidence type="ECO:0000256" key="2">
    <source>
        <dbReference type="ARBA" id="ARBA00012737"/>
    </source>
</evidence>
<dbReference type="Proteomes" id="UP000681290">
    <property type="component" value="Unassembled WGS sequence"/>
</dbReference>
<protein>
    <recommendedName>
        <fullName evidence="2">asparagine synthase (glutamine-hydrolyzing)</fullName>
        <ecNumber evidence="2">6.3.5.4</ecNumber>
    </recommendedName>
</protein>
<sequence>MDSTSVFAIAQHLSQFNSGYKTFAVSGIFNLHKSSDEREYIHPVLQQYEVEPRFEVCDDYGVFYNFPQDVSFSFEPAVNAATYALTRATIERSVKEGAKTILTGYGGDHVLGGSEVVLADLAGQLKIKALFSHIYPFALHRRLSVPKVLWHSAIAPHLNLGLIKEWTTDRKEEYIDELKQINTFNKKNFFRQISGTKARIFSDRVIAAEFGVDISHPFLDRRLIEFLYSIPGELCWNAGTPKWLLRRTMQNKLPNDVIWRENKTDHLSLTFQGLRQSWPVLYPAIEKGRVCRFGFIDLKEWRAALELWRQGHLTRDDIWVLMAIEIWLYRLEQKTSVS</sequence>
<dbReference type="PANTHER" id="PTHR43284:SF1">
    <property type="entry name" value="ASPARAGINE SYNTHETASE"/>
    <property type="match status" value="1"/>
</dbReference>
<gene>
    <name evidence="6" type="ORF">J15TS10_42670</name>
</gene>
<proteinExistence type="predicted"/>
<evidence type="ECO:0000256" key="1">
    <source>
        <dbReference type="ARBA" id="ARBA00005187"/>
    </source>
</evidence>
<name>A0ABQ4MX16_9BACL</name>
<dbReference type="EMBL" id="BOSM01000009">
    <property type="protein sequence ID" value="GIP60453.1"/>
    <property type="molecule type" value="Genomic_DNA"/>
</dbReference>
<dbReference type="CDD" id="cd01991">
    <property type="entry name" value="Asn_synthase_B_C"/>
    <property type="match status" value="1"/>
</dbReference>